<dbReference type="GO" id="GO:0016042">
    <property type="term" value="P:lipid catabolic process"/>
    <property type="evidence" value="ECO:0007669"/>
    <property type="project" value="UniProtKB-KW"/>
</dbReference>
<evidence type="ECO:0000256" key="3">
    <source>
        <dbReference type="ARBA" id="ARBA00023098"/>
    </source>
</evidence>
<feature type="chain" id="PRO_5011432181" evidence="4">
    <location>
        <begin position="20"/>
        <end position="427"/>
    </location>
</feature>
<evidence type="ECO:0000256" key="1">
    <source>
        <dbReference type="ARBA" id="ARBA00022801"/>
    </source>
</evidence>
<dbReference type="SUPFAM" id="SSF53474">
    <property type="entry name" value="alpha/beta-Hydrolases"/>
    <property type="match status" value="1"/>
</dbReference>
<feature type="signal peptide" evidence="4">
    <location>
        <begin position="1"/>
        <end position="19"/>
    </location>
</feature>
<evidence type="ECO:0000313" key="6">
    <source>
        <dbReference type="Proteomes" id="UP000198922"/>
    </source>
</evidence>
<evidence type="ECO:0000256" key="4">
    <source>
        <dbReference type="SAM" id="SignalP"/>
    </source>
</evidence>
<keyword evidence="3" id="KW-0443">Lipid metabolism</keyword>
<dbReference type="PANTHER" id="PTHR10272:SF0">
    <property type="entry name" value="PLATELET-ACTIVATING FACTOR ACETYLHYDROLASE"/>
    <property type="match status" value="1"/>
</dbReference>
<keyword evidence="6" id="KW-1185">Reference proteome</keyword>
<dbReference type="PANTHER" id="PTHR10272">
    <property type="entry name" value="PLATELET-ACTIVATING FACTOR ACETYLHYDROLASE"/>
    <property type="match status" value="1"/>
</dbReference>
<protein>
    <submittedName>
        <fullName evidence="5">Predicted dienelactone hydrolase</fullName>
    </submittedName>
</protein>
<dbReference type="GO" id="GO:0003847">
    <property type="term" value="F:1-alkyl-2-acetylglycerophosphocholine esterase activity"/>
    <property type="evidence" value="ECO:0007669"/>
    <property type="project" value="TreeGrafter"/>
</dbReference>
<evidence type="ECO:0000313" key="5">
    <source>
        <dbReference type="EMBL" id="SDE45225.1"/>
    </source>
</evidence>
<dbReference type="Proteomes" id="UP000198922">
    <property type="component" value="Unassembled WGS sequence"/>
</dbReference>
<dbReference type="EMBL" id="FNAT01000002">
    <property type="protein sequence ID" value="SDE45225.1"/>
    <property type="molecule type" value="Genomic_DNA"/>
</dbReference>
<evidence type="ECO:0000256" key="2">
    <source>
        <dbReference type="ARBA" id="ARBA00022963"/>
    </source>
</evidence>
<dbReference type="RefSeq" id="WP_090111061.1">
    <property type="nucleotide sequence ID" value="NZ_FNAT01000002.1"/>
</dbReference>
<keyword evidence="4" id="KW-0732">Signal</keyword>
<name>A0A1G7D3C1_9RHOB</name>
<dbReference type="AlphaFoldDB" id="A0A1G7D3C1"/>
<reference evidence="6" key="1">
    <citation type="submission" date="2016-10" db="EMBL/GenBank/DDBJ databases">
        <authorList>
            <person name="Varghese N."/>
            <person name="Submissions S."/>
        </authorList>
    </citation>
    <scope>NUCLEOTIDE SEQUENCE [LARGE SCALE GENOMIC DNA]</scope>
    <source>
        <strain evidence="6">DSM 21424</strain>
    </source>
</reference>
<proteinExistence type="predicted"/>
<dbReference type="Gene3D" id="3.40.50.1820">
    <property type="entry name" value="alpha/beta hydrolase"/>
    <property type="match status" value="1"/>
</dbReference>
<dbReference type="Pfam" id="PF03403">
    <property type="entry name" value="PAF-AH_p_II"/>
    <property type="match status" value="1"/>
</dbReference>
<dbReference type="STRING" id="521013.SAMN04488567_1735"/>
<gene>
    <name evidence="5" type="ORF">SAMN04488567_1735</name>
</gene>
<dbReference type="OrthoDB" id="9814760at2"/>
<organism evidence="5 6">
    <name type="scientific">Limimaricola pyoseonensis</name>
    <dbReference type="NCBI Taxonomy" id="521013"/>
    <lineage>
        <taxon>Bacteria</taxon>
        <taxon>Pseudomonadati</taxon>
        <taxon>Pseudomonadota</taxon>
        <taxon>Alphaproteobacteria</taxon>
        <taxon>Rhodobacterales</taxon>
        <taxon>Paracoccaceae</taxon>
        <taxon>Limimaricola</taxon>
    </lineage>
</organism>
<keyword evidence="1 5" id="KW-0378">Hydrolase</keyword>
<accession>A0A1G7D3C1</accession>
<keyword evidence="2" id="KW-0442">Lipid degradation</keyword>
<sequence>MNRLVMAATAALVAAPAGAENRIDIVRPDAPELAAYGDHAIGVTTMSFTREQVPDIARATEEGVEDYDREITVEVWYPAAEGTEAGGSYTALLRDGTTEVDLTGRAARDAEPAAEGDFPLVVVSHGYPGNRFLMSHLAENIASKGYVVASIDHPDSTYDDMGAFGSTLVNRPHDQAFVLDRMAALEDGIGAITDGDTAAVIGYSMGGYGALIFSGAGLTEDFRGSRYAPPRDLLEINAPGSDSMADLPDARVKAVVAIGPWGRNRDAWNAEGLSAIDTPLMLIAGGVDDVSGYDAIRSIFEETTGTERHLLTFEDANHNAAAPMPAPAESYEVSEALGWAPFEHYADPVWDTTRMNNVTQHFVTAFLDLHLKGEDAKADYLDLVPDSADAVWDRAEDGTPNAGDSYWAGFPNRTAVGLRFETLPSGN</sequence>
<dbReference type="InterPro" id="IPR029058">
    <property type="entry name" value="AB_hydrolase_fold"/>
</dbReference>